<evidence type="ECO:0008006" key="3">
    <source>
        <dbReference type="Google" id="ProtNLM"/>
    </source>
</evidence>
<proteinExistence type="predicted"/>
<dbReference type="AlphaFoldDB" id="A0A227NCE3"/>
<gene>
    <name evidence="1" type="ORF">B0A64_24615</name>
</gene>
<dbReference type="InterPro" id="IPR025358">
    <property type="entry name" value="DUF4262"/>
</dbReference>
<dbReference type="Pfam" id="PF14081">
    <property type="entry name" value="DUF4262"/>
    <property type="match status" value="1"/>
</dbReference>
<evidence type="ECO:0000313" key="1">
    <source>
        <dbReference type="EMBL" id="OXE95215.1"/>
    </source>
</evidence>
<dbReference type="OrthoDB" id="748646at2"/>
<protein>
    <recommendedName>
        <fullName evidence="3">DUF4262 domain-containing protein</fullName>
    </recommendedName>
</protein>
<keyword evidence="2" id="KW-1185">Reference proteome</keyword>
<accession>A0A227NCE3</accession>
<dbReference type="Proteomes" id="UP000214684">
    <property type="component" value="Unassembled WGS sequence"/>
</dbReference>
<comment type="caution">
    <text evidence="1">The sequence shown here is derived from an EMBL/GenBank/DDBJ whole genome shotgun (WGS) entry which is preliminary data.</text>
</comment>
<name>A0A227NCE3_9FLAO</name>
<evidence type="ECO:0000313" key="2">
    <source>
        <dbReference type="Proteomes" id="UP000214684"/>
    </source>
</evidence>
<dbReference type="EMBL" id="MUGS01000115">
    <property type="protein sequence ID" value="OXE95215.1"/>
    <property type="molecule type" value="Genomic_DNA"/>
</dbReference>
<organism evidence="1 2">
    <name type="scientific">Flavobacterium araucananum</name>
    <dbReference type="NCBI Taxonomy" id="946678"/>
    <lineage>
        <taxon>Bacteria</taxon>
        <taxon>Pseudomonadati</taxon>
        <taxon>Bacteroidota</taxon>
        <taxon>Flavobacteriia</taxon>
        <taxon>Flavobacteriales</taxon>
        <taxon>Flavobacteriaceae</taxon>
        <taxon>Flavobacterium</taxon>
    </lineage>
</organism>
<reference evidence="1 2" key="1">
    <citation type="submission" date="2016-11" db="EMBL/GenBank/DDBJ databases">
        <title>Whole genomes of Flavobacteriaceae.</title>
        <authorList>
            <person name="Stine C."/>
            <person name="Li C."/>
            <person name="Tadesse D."/>
        </authorList>
    </citation>
    <scope>NUCLEOTIDE SEQUENCE [LARGE SCALE GENOMIC DNA]</scope>
    <source>
        <strain evidence="1 2">DSM 24704</strain>
    </source>
</reference>
<sequence>MEMIRSEFLEIIKTNIHKNDYHLTLVNGGQNPEYSYSIGLTEKFGFELVIAGGFISIEDNESKFRYVYQQLQSGSTLDSKFILSDNIFYLNKVDSSWCKKLMLGVYNYYNVDKITAYQIIPENKTLDTPLMSQSMRANDPIWKWLDMDWNIEVPKKSYVITDIDSLKGKTIVELMRWEDHVWEMFSGPGPDFKEEDIRIVPLGTILGIDDTLQRTVNLSVGKGLWRENKDSEWNDWK</sequence>